<reference evidence="2" key="1">
    <citation type="submission" date="2021-03" db="EMBL/GenBank/DDBJ databases">
        <title>The complete genome sequence of Acetobacter sp. TBRC 12339.</title>
        <authorList>
            <person name="Charoenyingcharoen P."/>
            <person name="Yukphan P."/>
        </authorList>
    </citation>
    <scope>NUCLEOTIDE SEQUENCE</scope>
    <source>
        <strain evidence="2">TBRC 12339</strain>
    </source>
</reference>
<dbReference type="AlphaFoldDB" id="A0A939HKY1"/>
<keyword evidence="3" id="KW-1185">Reference proteome</keyword>
<protein>
    <submittedName>
        <fullName evidence="2">DUF2285 domain-containing protein</fullName>
    </submittedName>
</protein>
<evidence type="ECO:0000313" key="3">
    <source>
        <dbReference type="Proteomes" id="UP000664073"/>
    </source>
</evidence>
<dbReference type="EMBL" id="JAFVMH010000009">
    <property type="protein sequence ID" value="MBO1326323.1"/>
    <property type="molecule type" value="Genomic_DNA"/>
</dbReference>
<dbReference type="Pfam" id="PF10074">
    <property type="entry name" value="RovC_DNA-bd"/>
    <property type="match status" value="1"/>
</dbReference>
<proteinExistence type="predicted"/>
<sequence>MRSRINGGWFVPVDPALSTEKASLFWLYQFLPLIIPLEPAPARLGASHRTVPWSVFSAARRYLDTEGCYLIWTERGVTHRFWLDEEPVAGRQYSAALVPDDLGSVRAWAFLRFCHALSGRADPGPYRAMTPRTELLYRQSLAAMDAKAAGASEWDIGQTLFGYQRSRDEWSDNAARGLVRRTLARGRRTLAGGYRRFLTWQAGGSRRRSRP</sequence>
<gene>
    <name evidence="2" type="ORF">J2D77_14300</name>
</gene>
<name>A0A939HKY1_9PROT</name>
<evidence type="ECO:0000259" key="1">
    <source>
        <dbReference type="Pfam" id="PF10074"/>
    </source>
</evidence>
<comment type="caution">
    <text evidence="2">The sequence shown here is derived from an EMBL/GenBank/DDBJ whole genome shotgun (WGS) entry which is preliminary data.</text>
</comment>
<feature type="domain" description="T6SS Transcription factor RovC-like DNA binding" evidence="1">
    <location>
        <begin position="100"/>
        <end position="198"/>
    </location>
</feature>
<dbReference type="Proteomes" id="UP000664073">
    <property type="component" value="Unassembled WGS sequence"/>
</dbReference>
<dbReference type="RefSeq" id="WP_207846988.1">
    <property type="nucleotide sequence ID" value="NZ_JAFVMH010000009.1"/>
</dbReference>
<organism evidence="2 3">
    <name type="scientific">Acetobacter garciniae</name>
    <dbReference type="NCBI Taxonomy" id="2817435"/>
    <lineage>
        <taxon>Bacteria</taxon>
        <taxon>Pseudomonadati</taxon>
        <taxon>Pseudomonadota</taxon>
        <taxon>Alphaproteobacteria</taxon>
        <taxon>Acetobacterales</taxon>
        <taxon>Acetobacteraceae</taxon>
        <taxon>Acetobacter</taxon>
    </lineage>
</organism>
<accession>A0A939HKY1</accession>
<evidence type="ECO:0000313" key="2">
    <source>
        <dbReference type="EMBL" id="MBO1326323.1"/>
    </source>
</evidence>
<dbReference type="InterPro" id="IPR018754">
    <property type="entry name" value="RovC-like_DNA-bd"/>
</dbReference>